<evidence type="ECO:0000313" key="6">
    <source>
        <dbReference type="Proteomes" id="UP000321533"/>
    </source>
</evidence>
<proteinExistence type="predicted"/>
<dbReference type="Gene3D" id="2.60.120.10">
    <property type="entry name" value="Jelly Rolls"/>
    <property type="match status" value="1"/>
</dbReference>
<dbReference type="SMART" id="SM00342">
    <property type="entry name" value="HTH_ARAC"/>
    <property type="match status" value="1"/>
</dbReference>
<dbReference type="AlphaFoldDB" id="A0A5B8VEB5"/>
<dbReference type="InterPro" id="IPR020449">
    <property type="entry name" value="Tscrpt_reg_AraC-type_HTH"/>
</dbReference>
<name>A0A5B8VEB5_9BACT</name>
<dbReference type="InterPro" id="IPR011051">
    <property type="entry name" value="RmlC_Cupin_sf"/>
</dbReference>
<organism evidence="5 6">
    <name type="scientific">Panacibacter ginsenosidivorans</name>
    <dbReference type="NCBI Taxonomy" id="1813871"/>
    <lineage>
        <taxon>Bacteria</taxon>
        <taxon>Pseudomonadati</taxon>
        <taxon>Bacteroidota</taxon>
        <taxon>Chitinophagia</taxon>
        <taxon>Chitinophagales</taxon>
        <taxon>Chitinophagaceae</taxon>
        <taxon>Panacibacter</taxon>
    </lineage>
</organism>
<dbReference type="InterPro" id="IPR009057">
    <property type="entry name" value="Homeodomain-like_sf"/>
</dbReference>
<keyword evidence="2" id="KW-0238">DNA-binding</keyword>
<dbReference type="InterPro" id="IPR018060">
    <property type="entry name" value="HTH_AraC"/>
</dbReference>
<accession>A0A5B8VEB5</accession>
<feature type="domain" description="HTH araC/xylS-type" evidence="4">
    <location>
        <begin position="183"/>
        <end position="280"/>
    </location>
</feature>
<dbReference type="EMBL" id="CP042435">
    <property type="protein sequence ID" value="QEC68618.1"/>
    <property type="molecule type" value="Genomic_DNA"/>
</dbReference>
<dbReference type="PANTHER" id="PTHR43280:SF2">
    <property type="entry name" value="HTH-TYPE TRANSCRIPTIONAL REGULATOR EXSA"/>
    <property type="match status" value="1"/>
</dbReference>
<evidence type="ECO:0000313" key="5">
    <source>
        <dbReference type="EMBL" id="QEC68618.1"/>
    </source>
</evidence>
<keyword evidence="1" id="KW-0805">Transcription regulation</keyword>
<evidence type="ECO:0000256" key="2">
    <source>
        <dbReference type="ARBA" id="ARBA00023125"/>
    </source>
</evidence>
<keyword evidence="6" id="KW-1185">Reference proteome</keyword>
<evidence type="ECO:0000259" key="4">
    <source>
        <dbReference type="PROSITE" id="PS01124"/>
    </source>
</evidence>
<dbReference type="SUPFAM" id="SSF46689">
    <property type="entry name" value="Homeodomain-like"/>
    <property type="match status" value="2"/>
</dbReference>
<dbReference type="OrthoDB" id="745435at2"/>
<dbReference type="GO" id="GO:0003700">
    <property type="term" value="F:DNA-binding transcription factor activity"/>
    <property type="evidence" value="ECO:0007669"/>
    <property type="project" value="InterPro"/>
</dbReference>
<sequence>MNVECEIILPDEGSSFRLLHTKAKAEQFPWQYHYHPEYEIVCVLKGGGTRHVGNHFSNYEQGDLVFIGPNLPHAGFGLNAHGIHEEIVIQIKEDVLKNLVLPRPEMASFAPLLEKSKYGISFKGSAKADITKKLQKLLKLPPFEKFLELLKVLHSMALTEEYELLNPSSVLSQLTRKNNGRLQDILNYVEKHYNEDIDIKKAASIANLSVPSFCNYFKKLMSFTYTDFINQYRIHRACIMMKQEKTIAEISFDCGFNNVAYFNKVFKTIIHKTPSQYKKDNKVSW</sequence>
<dbReference type="PANTHER" id="PTHR43280">
    <property type="entry name" value="ARAC-FAMILY TRANSCRIPTIONAL REGULATOR"/>
    <property type="match status" value="1"/>
</dbReference>
<dbReference type="PROSITE" id="PS01124">
    <property type="entry name" value="HTH_ARAC_FAMILY_2"/>
    <property type="match status" value="1"/>
</dbReference>
<evidence type="ECO:0000256" key="1">
    <source>
        <dbReference type="ARBA" id="ARBA00023015"/>
    </source>
</evidence>
<reference evidence="5 6" key="1">
    <citation type="journal article" date="2016" name="Int. J. Syst. Evol. Microbiol.">
        <title>Panacibacter ginsenosidivorans gen. nov., sp. nov., with ginsenoside converting activity isolated from soil of a ginseng field.</title>
        <authorList>
            <person name="Siddiqi M.Z."/>
            <person name="Muhammad Shafi S."/>
            <person name="Choi K.D."/>
            <person name="Im W.T."/>
        </authorList>
    </citation>
    <scope>NUCLEOTIDE SEQUENCE [LARGE SCALE GENOMIC DNA]</scope>
    <source>
        <strain evidence="5 6">Gsoil1550</strain>
    </source>
</reference>
<dbReference type="SUPFAM" id="SSF51182">
    <property type="entry name" value="RmlC-like cupins"/>
    <property type="match status" value="1"/>
</dbReference>
<gene>
    <name evidence="5" type="ORF">FRZ67_15360</name>
</gene>
<dbReference type="RefSeq" id="WP_147190822.1">
    <property type="nucleotide sequence ID" value="NZ_CP042435.1"/>
</dbReference>
<protein>
    <submittedName>
        <fullName evidence="5">Helix-turn-helix transcriptional regulator</fullName>
    </submittedName>
</protein>
<evidence type="ECO:0000256" key="3">
    <source>
        <dbReference type="ARBA" id="ARBA00023163"/>
    </source>
</evidence>
<dbReference type="InterPro" id="IPR013096">
    <property type="entry name" value="Cupin_2"/>
</dbReference>
<dbReference type="Pfam" id="PF07883">
    <property type="entry name" value="Cupin_2"/>
    <property type="match status" value="1"/>
</dbReference>
<dbReference type="KEGG" id="pgin:FRZ67_15360"/>
<keyword evidence="3" id="KW-0804">Transcription</keyword>
<dbReference type="Pfam" id="PF12833">
    <property type="entry name" value="HTH_18"/>
    <property type="match status" value="1"/>
</dbReference>
<dbReference type="Gene3D" id="1.10.10.60">
    <property type="entry name" value="Homeodomain-like"/>
    <property type="match status" value="2"/>
</dbReference>
<dbReference type="PRINTS" id="PR00032">
    <property type="entry name" value="HTHARAC"/>
</dbReference>
<dbReference type="InterPro" id="IPR014710">
    <property type="entry name" value="RmlC-like_jellyroll"/>
</dbReference>
<dbReference type="GO" id="GO:0043565">
    <property type="term" value="F:sequence-specific DNA binding"/>
    <property type="evidence" value="ECO:0007669"/>
    <property type="project" value="InterPro"/>
</dbReference>
<dbReference type="Proteomes" id="UP000321533">
    <property type="component" value="Chromosome"/>
</dbReference>